<dbReference type="Gene3D" id="3.30.1220.10">
    <property type="entry name" value="CobW-like, C-terminal domain"/>
    <property type="match status" value="1"/>
</dbReference>
<dbReference type="RefSeq" id="WP_377254509.1">
    <property type="nucleotide sequence ID" value="NZ_JBHLUH010000053.1"/>
</dbReference>
<keyword evidence="1" id="KW-0547">Nucleotide-binding</keyword>
<dbReference type="Proteomes" id="UP001589867">
    <property type="component" value="Unassembled WGS sequence"/>
</dbReference>
<gene>
    <name evidence="4" type="ORF">ACFFIA_25225</name>
</gene>
<sequence>MSSSPVAPAPDASVDAAARPSLTVLYGFWSGATQAVARALVAADPSVTLIRHGPNATADRLRDDVLPSLARLAGSRPARDVVLVLPEEADPETVCAASTHCLVGGVPLSDLVRVRSHVTVVDAEHLLDGLGTDDDLVALGIQAGDHDCRAVADVVVRQIECADALVLWQSRADPLATAQAQALLHRLAPWVPCLPVARDRIDAAGLVRHLRHSGHRPQVPGVLARGLEGYPLGVHEPQPRCDIVSAVFRARRPFHPQRLYDTLETLQDGVLRSRGHLWLASQPDTVVAWDFTASGLTLGTLGRWLAAVPDDCWDLASDDRRLAAAFDWDPYYEDRHQHLVFIGLDLDAADLQRTLSGCLLTDTELADGATAWRDYPDPFAGRFPAPDLRTDGNAAT</sequence>
<organism evidence="4 5">
    <name type="scientific">Phytohabitans kaempferiae</name>
    <dbReference type="NCBI Taxonomy" id="1620943"/>
    <lineage>
        <taxon>Bacteria</taxon>
        <taxon>Bacillati</taxon>
        <taxon>Actinomycetota</taxon>
        <taxon>Actinomycetes</taxon>
        <taxon>Micromonosporales</taxon>
        <taxon>Micromonosporaceae</taxon>
    </lineage>
</organism>
<dbReference type="InterPro" id="IPR011629">
    <property type="entry name" value="CobW-like_C"/>
</dbReference>
<dbReference type="SUPFAM" id="SSF90002">
    <property type="entry name" value="Hypothetical protein YjiA, C-terminal domain"/>
    <property type="match status" value="1"/>
</dbReference>
<evidence type="ECO:0000259" key="3">
    <source>
        <dbReference type="SMART" id="SM00833"/>
    </source>
</evidence>
<dbReference type="EMBL" id="JBHLUH010000053">
    <property type="protein sequence ID" value="MFC0530949.1"/>
    <property type="molecule type" value="Genomic_DNA"/>
</dbReference>
<name>A0ABV6M8P8_9ACTN</name>
<dbReference type="InterPro" id="IPR036627">
    <property type="entry name" value="CobW-likC_sf"/>
</dbReference>
<reference evidence="4 5" key="1">
    <citation type="submission" date="2024-09" db="EMBL/GenBank/DDBJ databases">
        <authorList>
            <person name="Sun Q."/>
            <person name="Mori K."/>
        </authorList>
    </citation>
    <scope>NUCLEOTIDE SEQUENCE [LARGE SCALE GENOMIC DNA]</scope>
    <source>
        <strain evidence="4 5">TBRC 3947</strain>
    </source>
</reference>
<evidence type="ECO:0000256" key="2">
    <source>
        <dbReference type="ARBA" id="ARBA00023186"/>
    </source>
</evidence>
<dbReference type="PANTHER" id="PTHR43603">
    <property type="entry name" value="COBW DOMAIN-CONTAINING PROTEIN DDB_G0274527"/>
    <property type="match status" value="1"/>
</dbReference>
<dbReference type="Gene3D" id="3.40.50.300">
    <property type="entry name" value="P-loop containing nucleotide triphosphate hydrolases"/>
    <property type="match status" value="1"/>
</dbReference>
<dbReference type="SMART" id="SM00833">
    <property type="entry name" value="CobW_C"/>
    <property type="match status" value="1"/>
</dbReference>
<evidence type="ECO:0000313" key="4">
    <source>
        <dbReference type="EMBL" id="MFC0530949.1"/>
    </source>
</evidence>
<dbReference type="InterPro" id="IPR027417">
    <property type="entry name" value="P-loop_NTPase"/>
</dbReference>
<protein>
    <submittedName>
        <fullName evidence="4">CobW family GTP-binding protein</fullName>
    </submittedName>
</protein>
<keyword evidence="5" id="KW-1185">Reference proteome</keyword>
<dbReference type="InterPro" id="IPR051927">
    <property type="entry name" value="Zn_Chap_cDPG_Synth"/>
</dbReference>
<keyword evidence="2" id="KW-0143">Chaperone</keyword>
<evidence type="ECO:0000313" key="5">
    <source>
        <dbReference type="Proteomes" id="UP001589867"/>
    </source>
</evidence>
<evidence type="ECO:0000256" key="1">
    <source>
        <dbReference type="ARBA" id="ARBA00022741"/>
    </source>
</evidence>
<dbReference type="Pfam" id="PF07683">
    <property type="entry name" value="CobW_C"/>
    <property type="match status" value="1"/>
</dbReference>
<feature type="domain" description="CobW C-terminal" evidence="3">
    <location>
        <begin position="243"/>
        <end position="359"/>
    </location>
</feature>
<proteinExistence type="predicted"/>
<comment type="caution">
    <text evidence="4">The sequence shown here is derived from an EMBL/GenBank/DDBJ whole genome shotgun (WGS) entry which is preliminary data.</text>
</comment>
<accession>A0ABV6M8P8</accession>
<dbReference type="PANTHER" id="PTHR43603:SF1">
    <property type="entry name" value="ZINC-REGULATED GTPASE METALLOPROTEIN ACTIVATOR 1"/>
    <property type="match status" value="1"/>
</dbReference>